<evidence type="ECO:0000313" key="2">
    <source>
        <dbReference type="EMBL" id="KAG7852489.1"/>
    </source>
</evidence>
<dbReference type="EMBL" id="JAHLVD010000001">
    <property type="protein sequence ID" value="KAG7852489.1"/>
    <property type="molecule type" value="Genomic_DNA"/>
</dbReference>
<proteinExistence type="predicted"/>
<organism evidence="1 3">
    <name type="scientific">Pichia angusta</name>
    <name type="common">Yeast</name>
    <name type="synonym">Hansenula polymorpha</name>
    <dbReference type="NCBI Taxonomy" id="870730"/>
    <lineage>
        <taxon>Eukaryota</taxon>
        <taxon>Fungi</taxon>
        <taxon>Dikarya</taxon>
        <taxon>Ascomycota</taxon>
        <taxon>Saccharomycotina</taxon>
        <taxon>Pichiomycetes</taxon>
        <taxon>Pichiales</taxon>
        <taxon>Pichiaceae</taxon>
        <taxon>Ogataea</taxon>
    </lineage>
</organism>
<sequence>MTASGPNYTRLKGGLRGLAVCEHDDVNLQLPSCVSDHRTISHRRPEELQGATGVVASSLRQLECEVSFRRSKCSYIATSPIPARWQAQTSPTKCSDLDGQSMGCRFFMSLFSVPETGWSEYEYRKKSFFFGLRQQSVGPTNHHGLSLRRASRTVFARINTCGYVEKSRYIEKYGCGGYVRASPRLAFLFRW</sequence>
<comment type="caution">
    <text evidence="1">The sequence shown here is derived from an EMBL/GenBank/DDBJ whole genome shotgun (WGS) entry which is preliminary data.</text>
</comment>
<accession>A0AAN6DIA7</accession>
<dbReference type="EMBL" id="JAHLUX010000002">
    <property type="protein sequence ID" value="KAG7821165.1"/>
    <property type="molecule type" value="Genomic_DNA"/>
</dbReference>
<keyword evidence="4" id="KW-1185">Reference proteome</keyword>
<protein>
    <submittedName>
        <fullName evidence="1">Uncharacterized protein</fullName>
    </submittedName>
</protein>
<dbReference type="RefSeq" id="XP_043061708.1">
    <property type="nucleotide sequence ID" value="XM_043201593.1"/>
</dbReference>
<dbReference type="AlphaFoldDB" id="A0AAN6DIA7"/>
<dbReference type="Proteomes" id="UP001197328">
    <property type="component" value="Unassembled WGS sequence"/>
</dbReference>
<name>A0AAN6DIA7_PICAN</name>
<reference evidence="1 4" key="1">
    <citation type="journal article" date="2021" name="G3 (Bethesda)">
        <title>Genomic diversity, chromosomal rearrangements, and interspecies hybridization in the ogataea polymorpha species complex.</title>
        <authorList>
            <person name="Hanson S.J."/>
            <person name="Cinneide E.O."/>
            <person name="Salzberg L.I."/>
            <person name="Wolfe K.H."/>
            <person name="McGowan J."/>
            <person name="Fitzpatrick D.A."/>
            <person name="Matlin K."/>
        </authorList>
    </citation>
    <scope>NUCLEOTIDE SEQUENCE</scope>
    <source>
        <strain evidence="2">51-138</strain>
        <strain evidence="1">61-244</strain>
    </source>
</reference>
<dbReference type="GeneID" id="66125300"/>
<evidence type="ECO:0000313" key="3">
    <source>
        <dbReference type="Proteomes" id="UP001196530"/>
    </source>
</evidence>
<dbReference type="Proteomes" id="UP001196530">
    <property type="component" value="Unassembled WGS sequence"/>
</dbReference>
<gene>
    <name evidence="1" type="ORF">KL928_001249</name>
    <name evidence="2" type="ORF">KL940_000190</name>
</gene>
<evidence type="ECO:0000313" key="4">
    <source>
        <dbReference type="Proteomes" id="UP001197328"/>
    </source>
</evidence>
<evidence type="ECO:0000313" key="1">
    <source>
        <dbReference type="EMBL" id="KAG7821165.1"/>
    </source>
</evidence>